<evidence type="ECO:0000256" key="2">
    <source>
        <dbReference type="ARBA" id="ARBA00022692"/>
    </source>
</evidence>
<keyword evidence="3 5" id="KW-1133">Transmembrane helix</keyword>
<comment type="caution">
    <text evidence="7">The sequence shown here is derived from an EMBL/GenBank/DDBJ whole genome shotgun (WGS) entry which is preliminary data.</text>
</comment>
<reference evidence="7" key="1">
    <citation type="submission" date="2023-06" db="EMBL/GenBank/DDBJ databases">
        <authorList>
            <person name="Delattre M."/>
        </authorList>
    </citation>
    <scope>NUCLEOTIDE SEQUENCE</scope>
    <source>
        <strain evidence="7">AF72</strain>
    </source>
</reference>
<sequence>MFWRPNQKEEQIAKLGIGLTSLVSMTVLLQMVADAIPRTQDFPLLGIYVVVCIAIIGIACVLVLAYPEERSRLKNKDTENFCLKFIHIFSCHIVAHIFFQILNFANFAILIRGAAELVGIWSVAGVLNLSGCFKSVVSRCFCGAWIQAGTIAGLFNDAGELDRVYGTSVSGFRERQLFNLLVEIYVGWTDIRLVWNPADYGGIQYIWVNPEDIWIPENIVGNAKVLDEIYNEDYLSLKLWFNGTLALARSYYAELSCPIDVGHFPFDRQKCQVASMAVSYDRNQVFAAPMVNNDFDPTHTSNGEWSCKNIESGIEVWGGSNFKFDVVTFTFTFQRVPHFYIYVIVLPCLILTTLSIIGMFWRPNEQEEQLAKLSIGLTSLVSMTVLMDIVSGAIPKTIKFPLLGLYVVISIAIIAVACVIVVVFPRNGQCPFKDMNKTQSIRLRMFTFFSSHVVCHAIFQILNVASFAVFMSYWKS</sequence>
<dbReference type="GO" id="GO:0005230">
    <property type="term" value="F:extracellular ligand-gated monoatomic ion channel activity"/>
    <property type="evidence" value="ECO:0007669"/>
    <property type="project" value="InterPro"/>
</dbReference>
<keyword evidence="5" id="KW-0406">Ion transport</keyword>
<keyword evidence="5" id="KW-0407">Ion channel</keyword>
<feature type="transmembrane region" description="Helical" evidence="5">
    <location>
        <begin position="373"/>
        <end position="394"/>
    </location>
</feature>
<dbReference type="InterPro" id="IPR006201">
    <property type="entry name" value="Neur_channel"/>
</dbReference>
<comment type="caution">
    <text evidence="5">Lacks conserved residue(s) required for the propagation of feature annotation.</text>
</comment>
<feature type="transmembrane region" description="Helical" evidence="5">
    <location>
        <begin position="400"/>
        <end position="424"/>
    </location>
</feature>
<feature type="domain" description="Neurotransmitter-gated ion-channel ligand-binding" evidence="6">
    <location>
        <begin position="175"/>
        <end position="336"/>
    </location>
</feature>
<name>A0AA36C9C9_9BILA</name>
<protein>
    <recommendedName>
        <fullName evidence="6">Neurotransmitter-gated ion-channel ligand-binding domain-containing protein</fullName>
    </recommendedName>
</protein>
<accession>A0AA36C9C9</accession>
<evidence type="ECO:0000256" key="4">
    <source>
        <dbReference type="ARBA" id="ARBA00023136"/>
    </source>
</evidence>
<dbReference type="InterPro" id="IPR018000">
    <property type="entry name" value="Neurotransmitter_ion_chnl_CS"/>
</dbReference>
<dbReference type="SUPFAM" id="SSF63712">
    <property type="entry name" value="Nicotinic receptor ligand binding domain-like"/>
    <property type="match status" value="1"/>
</dbReference>
<evidence type="ECO:0000256" key="3">
    <source>
        <dbReference type="ARBA" id="ARBA00022989"/>
    </source>
</evidence>
<dbReference type="PRINTS" id="PR00252">
    <property type="entry name" value="NRIONCHANNEL"/>
</dbReference>
<organism evidence="7 8">
    <name type="scientific">Mesorhabditis spiculigera</name>
    <dbReference type="NCBI Taxonomy" id="96644"/>
    <lineage>
        <taxon>Eukaryota</taxon>
        <taxon>Metazoa</taxon>
        <taxon>Ecdysozoa</taxon>
        <taxon>Nematoda</taxon>
        <taxon>Chromadorea</taxon>
        <taxon>Rhabditida</taxon>
        <taxon>Rhabditina</taxon>
        <taxon>Rhabditomorpha</taxon>
        <taxon>Rhabditoidea</taxon>
        <taxon>Rhabditidae</taxon>
        <taxon>Mesorhabditinae</taxon>
        <taxon>Mesorhabditis</taxon>
    </lineage>
</organism>
<evidence type="ECO:0000259" key="6">
    <source>
        <dbReference type="Pfam" id="PF02931"/>
    </source>
</evidence>
<keyword evidence="2 5" id="KW-0812">Transmembrane</keyword>
<dbReference type="PROSITE" id="PS00236">
    <property type="entry name" value="NEUROTR_ION_CHANNEL"/>
    <property type="match status" value="1"/>
</dbReference>
<proteinExistence type="inferred from homology"/>
<dbReference type="Proteomes" id="UP001177023">
    <property type="component" value="Unassembled WGS sequence"/>
</dbReference>
<dbReference type="PANTHER" id="PTHR18945">
    <property type="entry name" value="NEUROTRANSMITTER GATED ION CHANNEL"/>
    <property type="match status" value="1"/>
</dbReference>
<feature type="transmembrane region" description="Helical" evidence="5">
    <location>
        <begin position="339"/>
        <end position="361"/>
    </location>
</feature>
<keyword evidence="8" id="KW-1185">Reference proteome</keyword>
<dbReference type="EMBL" id="CATQJA010000917">
    <property type="protein sequence ID" value="CAJ0564805.1"/>
    <property type="molecule type" value="Genomic_DNA"/>
</dbReference>
<comment type="similarity">
    <text evidence="5">Belongs to the ligand-gated ion channel (TC 1.A.9) family.</text>
</comment>
<dbReference type="GO" id="GO:0016020">
    <property type="term" value="C:membrane"/>
    <property type="evidence" value="ECO:0007669"/>
    <property type="project" value="UniProtKB-SubCell"/>
</dbReference>
<keyword evidence="5" id="KW-0813">Transport</keyword>
<dbReference type="Pfam" id="PF02931">
    <property type="entry name" value="Neur_chan_LBD"/>
    <property type="match status" value="1"/>
</dbReference>
<dbReference type="AlphaFoldDB" id="A0AA36C9C9"/>
<dbReference type="InterPro" id="IPR038050">
    <property type="entry name" value="Neuro_actylchol_rec"/>
</dbReference>
<dbReference type="InterPro" id="IPR036719">
    <property type="entry name" value="Neuro-gated_channel_TM_sf"/>
</dbReference>
<comment type="subcellular location">
    <subcellularLocation>
        <location evidence="1">Membrane</location>
        <topology evidence="1">Multi-pass membrane protein</topology>
    </subcellularLocation>
</comment>
<evidence type="ECO:0000256" key="1">
    <source>
        <dbReference type="ARBA" id="ARBA00004141"/>
    </source>
</evidence>
<dbReference type="CDD" id="cd19051">
    <property type="entry name" value="LGIC_TM_cation"/>
    <property type="match status" value="1"/>
</dbReference>
<feature type="transmembrane region" description="Helical" evidence="5">
    <location>
        <begin position="12"/>
        <end position="33"/>
    </location>
</feature>
<feature type="transmembrane region" description="Helical" evidence="5">
    <location>
        <begin position="45"/>
        <end position="65"/>
    </location>
</feature>
<gene>
    <name evidence="7" type="ORF">MSPICULIGERA_LOCUS3473</name>
</gene>
<dbReference type="CDD" id="cd18989">
    <property type="entry name" value="LGIC_ECD_cation"/>
    <property type="match status" value="1"/>
</dbReference>
<evidence type="ECO:0000313" key="8">
    <source>
        <dbReference type="Proteomes" id="UP001177023"/>
    </source>
</evidence>
<dbReference type="Gene3D" id="1.20.58.390">
    <property type="entry name" value="Neurotransmitter-gated ion-channel transmembrane domain"/>
    <property type="match status" value="2"/>
</dbReference>
<evidence type="ECO:0000256" key="5">
    <source>
        <dbReference type="RuleBase" id="RU000687"/>
    </source>
</evidence>
<dbReference type="InterPro" id="IPR036734">
    <property type="entry name" value="Neur_chan_lig-bd_sf"/>
</dbReference>
<dbReference type="SUPFAM" id="SSF90112">
    <property type="entry name" value="Neurotransmitter-gated ion-channel transmembrane pore"/>
    <property type="match status" value="2"/>
</dbReference>
<feature type="transmembrane region" description="Helical" evidence="5">
    <location>
        <begin position="85"/>
        <end position="102"/>
    </location>
</feature>
<keyword evidence="4 5" id="KW-0472">Membrane</keyword>
<dbReference type="Gene3D" id="2.70.170.10">
    <property type="entry name" value="Neurotransmitter-gated ion-channel ligand-binding domain"/>
    <property type="match status" value="1"/>
</dbReference>
<evidence type="ECO:0000313" key="7">
    <source>
        <dbReference type="EMBL" id="CAJ0564805.1"/>
    </source>
</evidence>
<feature type="transmembrane region" description="Helical" evidence="5">
    <location>
        <begin position="445"/>
        <end position="474"/>
    </location>
</feature>
<dbReference type="GO" id="GO:0004888">
    <property type="term" value="F:transmembrane signaling receptor activity"/>
    <property type="evidence" value="ECO:0007669"/>
    <property type="project" value="InterPro"/>
</dbReference>
<dbReference type="InterPro" id="IPR006202">
    <property type="entry name" value="Neur_chan_lig-bd"/>
</dbReference>
<feature type="non-terminal residue" evidence="7">
    <location>
        <position position="476"/>
    </location>
</feature>